<dbReference type="Pfam" id="PF17852">
    <property type="entry name" value="Dynein_AAA_lid"/>
    <property type="match status" value="1"/>
</dbReference>
<reference evidence="2 3" key="1">
    <citation type="submission" date="2021-05" db="EMBL/GenBank/DDBJ databases">
        <authorList>
            <person name="Zahm M."/>
            <person name="Klopp C."/>
            <person name="Cabau C."/>
            <person name="Kuhl H."/>
            <person name="Suciu R."/>
            <person name="Ciorpac M."/>
            <person name="Holostenco D."/>
            <person name="Gessner J."/>
            <person name="Wuertz S."/>
            <person name="Hohne C."/>
            <person name="Stock M."/>
            <person name="Gislard M."/>
            <person name="Lluch J."/>
            <person name="Milhes M."/>
            <person name="Lampietro C."/>
            <person name="Lopez Roques C."/>
            <person name="Donnadieu C."/>
            <person name="Du K."/>
            <person name="Schartl M."/>
            <person name="Guiguen Y."/>
        </authorList>
    </citation>
    <scope>NUCLEOTIDE SEQUENCE [LARGE SCALE GENOMIC DNA]</scope>
    <source>
        <strain evidence="2">Hh-F2</strain>
        <tissue evidence="2">Blood</tissue>
    </source>
</reference>
<evidence type="ECO:0000313" key="2">
    <source>
        <dbReference type="EMBL" id="KAK6482322.1"/>
    </source>
</evidence>
<evidence type="ECO:0000313" key="3">
    <source>
        <dbReference type="Proteomes" id="UP001369086"/>
    </source>
</evidence>
<feature type="domain" description="Dynein heavy chain AAA 5 extension" evidence="1">
    <location>
        <begin position="47"/>
        <end position="143"/>
    </location>
</feature>
<dbReference type="PANTHER" id="PTHR45703">
    <property type="entry name" value="DYNEIN HEAVY CHAIN"/>
    <property type="match status" value="1"/>
</dbReference>
<organism evidence="2 3">
    <name type="scientific">Huso huso</name>
    <name type="common">Beluga</name>
    <name type="synonym">Acipenser huso</name>
    <dbReference type="NCBI Taxonomy" id="61971"/>
    <lineage>
        <taxon>Eukaryota</taxon>
        <taxon>Metazoa</taxon>
        <taxon>Chordata</taxon>
        <taxon>Craniata</taxon>
        <taxon>Vertebrata</taxon>
        <taxon>Euteleostomi</taxon>
        <taxon>Actinopterygii</taxon>
        <taxon>Chondrostei</taxon>
        <taxon>Acipenseriformes</taxon>
        <taxon>Acipenseridae</taxon>
        <taxon>Huso</taxon>
    </lineage>
</organism>
<dbReference type="Proteomes" id="UP001369086">
    <property type="component" value="Unassembled WGS sequence"/>
</dbReference>
<comment type="caution">
    <text evidence="2">The sequence shown here is derived from an EMBL/GenBank/DDBJ whole genome shotgun (WGS) entry which is preliminary data.</text>
</comment>
<name>A0ABR0ZBZ2_HUSHU</name>
<evidence type="ECO:0000259" key="1">
    <source>
        <dbReference type="Pfam" id="PF17852"/>
    </source>
</evidence>
<sequence>MIYMEPMDLGWEPLVQSWLETKLPHFLTSEQKHLVKGPSACVAAAPPPCPDFIQKRCRPVVQSSQMHLTSALLKLYQCLLAEISVDSAVEREEACVETLEEQEESFQASKQKQQEETSSMIVAGAFFSVVWSLGGLLDASSKQR</sequence>
<dbReference type="InterPro" id="IPR041466">
    <property type="entry name" value="Dynein_AAA5_ext"/>
</dbReference>
<accession>A0ABR0ZBZ2</accession>
<dbReference type="PANTHER" id="PTHR45703:SF1">
    <property type="entry name" value="DYNEINS HEAVY CHAIN"/>
    <property type="match status" value="1"/>
</dbReference>
<protein>
    <submittedName>
        <fullName evidence="2">Dynein heavy chain 3</fullName>
    </submittedName>
</protein>
<proteinExistence type="predicted"/>
<keyword evidence="3" id="KW-1185">Reference proteome</keyword>
<dbReference type="EMBL" id="JAHFZB010000013">
    <property type="protein sequence ID" value="KAK6482322.1"/>
    <property type="molecule type" value="Genomic_DNA"/>
</dbReference>
<dbReference type="InterPro" id="IPR026983">
    <property type="entry name" value="DHC"/>
</dbReference>
<gene>
    <name evidence="2" type="ORF">HHUSO_G15298</name>
</gene>